<evidence type="ECO:0000313" key="3">
    <source>
        <dbReference type="Proteomes" id="UP000184388"/>
    </source>
</evidence>
<gene>
    <name evidence="2" type="ORF">SAMN05216268_10672</name>
</gene>
<sequence>MNNPWKKASTVADLGRLMAEWLEGRIPTWPGYMDTRPDDETRHLIPTLAAACRAGYVTTGSQPGLPPGCGYDGRTWRQRAAVEGWIADPHLLNRIRAGAERAGITVIANRPGQRSHPGMPVTEAGAEVTTDFGWSPGHRRLIASMWRGIGRPAERELREATHLTLVDPEWGRDNWLWPALAHATNR</sequence>
<dbReference type="EMBL" id="FRBK01000006">
    <property type="protein sequence ID" value="SHL75116.1"/>
    <property type="molecule type" value="Genomic_DNA"/>
</dbReference>
<dbReference type="InterPro" id="IPR054212">
    <property type="entry name" value="DUF6919"/>
</dbReference>
<accession>A0A9X8MT98</accession>
<proteinExistence type="predicted"/>
<name>A0A9X8MT98_9ACTN</name>
<feature type="domain" description="DUF6919" evidence="1">
    <location>
        <begin position="3"/>
        <end position="183"/>
    </location>
</feature>
<protein>
    <recommendedName>
        <fullName evidence="1">DUF6919 domain-containing protein</fullName>
    </recommendedName>
</protein>
<dbReference type="RefSeq" id="WP_073444616.1">
    <property type="nucleotide sequence ID" value="NZ_FRBK01000006.1"/>
</dbReference>
<dbReference type="Proteomes" id="UP000184388">
    <property type="component" value="Unassembled WGS sequence"/>
</dbReference>
<reference evidence="3" key="1">
    <citation type="submission" date="2016-11" db="EMBL/GenBank/DDBJ databases">
        <authorList>
            <person name="Jaros S."/>
            <person name="Januszkiewicz K."/>
            <person name="Wedrychowicz H."/>
        </authorList>
    </citation>
    <scope>NUCLEOTIDE SEQUENCE [LARGE SCALE GENOMIC DNA]</scope>
    <source>
        <strain evidence="3">CGMCC 4.3555</strain>
    </source>
</reference>
<evidence type="ECO:0000259" key="1">
    <source>
        <dbReference type="Pfam" id="PF21897"/>
    </source>
</evidence>
<comment type="caution">
    <text evidence="2">The sequence shown here is derived from an EMBL/GenBank/DDBJ whole genome shotgun (WGS) entry which is preliminary data.</text>
</comment>
<organism evidence="2 3">
    <name type="scientific">Streptomyces yunnanensis</name>
    <dbReference type="NCBI Taxonomy" id="156453"/>
    <lineage>
        <taxon>Bacteria</taxon>
        <taxon>Bacillati</taxon>
        <taxon>Actinomycetota</taxon>
        <taxon>Actinomycetes</taxon>
        <taxon>Kitasatosporales</taxon>
        <taxon>Streptomycetaceae</taxon>
        <taxon>Streptomyces</taxon>
    </lineage>
</organism>
<evidence type="ECO:0000313" key="2">
    <source>
        <dbReference type="EMBL" id="SHL75116.1"/>
    </source>
</evidence>
<dbReference type="AlphaFoldDB" id="A0A9X8MT98"/>
<dbReference type="Pfam" id="PF21897">
    <property type="entry name" value="DUF6919"/>
    <property type="match status" value="1"/>
</dbReference>